<feature type="domain" description="PAC" evidence="8">
    <location>
        <begin position="190"/>
        <end position="246"/>
    </location>
</feature>
<dbReference type="PANTHER" id="PTHR32071:SF57">
    <property type="entry name" value="C4-DICARBOXYLATE TRANSPORT TRANSCRIPTIONAL REGULATORY PROTEIN DCTD"/>
    <property type="match status" value="1"/>
</dbReference>
<dbReference type="SMART" id="SM00091">
    <property type="entry name" value="PAS"/>
    <property type="match status" value="1"/>
</dbReference>
<dbReference type="AlphaFoldDB" id="A0A081P8Q4"/>
<dbReference type="InterPro" id="IPR002078">
    <property type="entry name" value="Sigma_54_int"/>
</dbReference>
<evidence type="ECO:0000256" key="5">
    <source>
        <dbReference type="SAM" id="MobiDB-lite"/>
    </source>
</evidence>
<dbReference type="NCBIfam" id="TIGR00229">
    <property type="entry name" value="sensory_box"/>
    <property type="match status" value="1"/>
</dbReference>
<sequence length="580" mass="64497">MFNAEQLPIHRQLHMLPLHSTIDEISTCLRQDAAVCILKDHGAYLFTAGDLWLFEHGHDKTVDELPGSPNLLSAVLPYSEAAAGNYESFLRLPAATQRPVVFREADGTVVGYSYMAELLTFVYKEQQRLASYFFTLAETVTDAVTVVDQTGTVICWNTVAEETYGIAKKDILGRRIGEHFQPEALMVLRMLDEGRMIRNTYHRPRPGNHVLVNASPVVDYNGHIIGGIATEQDITQLVRLNDELSSTHMARFDEQSSQEDPFSFIKGKGELIGNAIRLARKVAGAENPLLVIGESGVGKEQLAQVIHQASTRAENPFMTLHCGSVPAGLLETELFGFQGGAFSGNPTGSAGKLELADQGTLFLNEIDRLPLDIQAKLSQYIQTQTIVRTGGTTPIPVHARIIAATDQDLQKMVEKQLFRSDLYYALNGISIALPALRERKEDIPSLVQTFVRQFALQYQKPVPQLDPEVMLAFSNYDWPGNINELMSVVERCLILSENERITMTDLPPHLQKEQPQLDKPKAEQPDQQLRILKTRNTEEEEKSLIEDALAKTLGNKSAAAKLLGISRGTLYNKMKELHLG</sequence>
<dbReference type="InterPro" id="IPR035965">
    <property type="entry name" value="PAS-like_dom_sf"/>
</dbReference>
<keyword evidence="10" id="KW-1185">Reference proteome</keyword>
<reference evidence="9 10" key="1">
    <citation type="submission" date="2014-06" db="EMBL/GenBank/DDBJ databases">
        <title>Draft genome sequence of Paenibacillus sp. MSt1.</title>
        <authorList>
            <person name="Aw Y.K."/>
            <person name="Ong K.S."/>
            <person name="Gan H.M."/>
            <person name="Lee S.M."/>
        </authorList>
    </citation>
    <scope>NUCLEOTIDE SEQUENCE [LARGE SCALE GENOMIC DNA]</scope>
    <source>
        <strain evidence="9 10">MSt1</strain>
    </source>
</reference>
<protein>
    <submittedName>
        <fullName evidence="9">Transcriptional regulator</fullName>
    </submittedName>
</protein>
<dbReference type="Proteomes" id="UP000028123">
    <property type="component" value="Unassembled WGS sequence"/>
</dbReference>
<name>A0A081P8Q4_9BACL</name>
<evidence type="ECO:0000256" key="4">
    <source>
        <dbReference type="ARBA" id="ARBA00023163"/>
    </source>
</evidence>
<dbReference type="CDD" id="cd00130">
    <property type="entry name" value="PAS"/>
    <property type="match status" value="1"/>
</dbReference>
<dbReference type="InterPro" id="IPR027417">
    <property type="entry name" value="P-loop_NTPase"/>
</dbReference>
<evidence type="ECO:0000256" key="3">
    <source>
        <dbReference type="ARBA" id="ARBA00023015"/>
    </source>
</evidence>
<dbReference type="RefSeq" id="WP_036676913.1">
    <property type="nucleotide sequence ID" value="NZ_JNVM01000004.1"/>
</dbReference>
<dbReference type="Gene3D" id="1.10.10.60">
    <property type="entry name" value="Homeodomain-like"/>
    <property type="match status" value="1"/>
</dbReference>
<evidence type="ECO:0000313" key="9">
    <source>
        <dbReference type="EMBL" id="KEQ27077.1"/>
    </source>
</evidence>
<keyword evidence="4" id="KW-0804">Transcription</keyword>
<dbReference type="CDD" id="cd00009">
    <property type="entry name" value="AAA"/>
    <property type="match status" value="1"/>
</dbReference>
<dbReference type="PANTHER" id="PTHR32071">
    <property type="entry name" value="TRANSCRIPTIONAL REGULATORY PROTEIN"/>
    <property type="match status" value="1"/>
</dbReference>
<keyword evidence="1" id="KW-0547">Nucleotide-binding</keyword>
<dbReference type="EMBL" id="JNVM01000004">
    <property type="protein sequence ID" value="KEQ27077.1"/>
    <property type="molecule type" value="Genomic_DNA"/>
</dbReference>
<dbReference type="GO" id="GO:0043565">
    <property type="term" value="F:sequence-specific DNA binding"/>
    <property type="evidence" value="ECO:0007669"/>
    <property type="project" value="InterPro"/>
</dbReference>
<dbReference type="PROSITE" id="PS50113">
    <property type="entry name" value="PAC"/>
    <property type="match status" value="1"/>
</dbReference>
<dbReference type="Pfam" id="PF00158">
    <property type="entry name" value="Sigma54_activat"/>
    <property type="match status" value="1"/>
</dbReference>
<accession>A0A081P8Q4</accession>
<dbReference type="InterPro" id="IPR002197">
    <property type="entry name" value="HTH_Fis"/>
</dbReference>
<dbReference type="FunFam" id="3.40.50.300:FF:000006">
    <property type="entry name" value="DNA-binding transcriptional regulator NtrC"/>
    <property type="match status" value="1"/>
</dbReference>
<dbReference type="SMART" id="SM00382">
    <property type="entry name" value="AAA"/>
    <property type="match status" value="1"/>
</dbReference>
<dbReference type="Gene3D" id="1.10.8.60">
    <property type="match status" value="1"/>
</dbReference>
<dbReference type="OrthoDB" id="9771372at2"/>
<dbReference type="SUPFAM" id="SSF55785">
    <property type="entry name" value="PYP-like sensor domain (PAS domain)"/>
    <property type="match status" value="1"/>
</dbReference>
<evidence type="ECO:0000256" key="1">
    <source>
        <dbReference type="ARBA" id="ARBA00022741"/>
    </source>
</evidence>
<feature type="region of interest" description="Disordered" evidence="5">
    <location>
        <begin position="506"/>
        <end position="527"/>
    </location>
</feature>
<dbReference type="InterPro" id="IPR009057">
    <property type="entry name" value="Homeodomain-like_sf"/>
</dbReference>
<dbReference type="Gene3D" id="3.30.450.20">
    <property type="entry name" value="PAS domain"/>
    <property type="match status" value="1"/>
</dbReference>
<evidence type="ECO:0000259" key="6">
    <source>
        <dbReference type="PROSITE" id="PS50045"/>
    </source>
</evidence>
<proteinExistence type="predicted"/>
<dbReference type="PROSITE" id="PS00675">
    <property type="entry name" value="SIGMA54_INTERACT_1"/>
    <property type="match status" value="1"/>
</dbReference>
<dbReference type="SUPFAM" id="SSF52540">
    <property type="entry name" value="P-loop containing nucleoside triphosphate hydrolases"/>
    <property type="match status" value="1"/>
</dbReference>
<evidence type="ECO:0000259" key="8">
    <source>
        <dbReference type="PROSITE" id="PS50113"/>
    </source>
</evidence>
<dbReference type="eggNOG" id="COG3829">
    <property type="taxonomic scope" value="Bacteria"/>
</dbReference>
<evidence type="ECO:0000259" key="7">
    <source>
        <dbReference type="PROSITE" id="PS50112"/>
    </source>
</evidence>
<keyword evidence="3" id="KW-0805">Transcription regulation</keyword>
<feature type="domain" description="Sigma-54 factor interaction" evidence="6">
    <location>
        <begin position="265"/>
        <end position="494"/>
    </location>
</feature>
<dbReference type="PRINTS" id="PR01590">
    <property type="entry name" value="HTHFIS"/>
</dbReference>
<dbReference type="PROSITE" id="PS50045">
    <property type="entry name" value="SIGMA54_INTERACT_4"/>
    <property type="match status" value="1"/>
</dbReference>
<dbReference type="Pfam" id="PF13426">
    <property type="entry name" value="PAS_9"/>
    <property type="match status" value="1"/>
</dbReference>
<evidence type="ECO:0000256" key="2">
    <source>
        <dbReference type="ARBA" id="ARBA00022840"/>
    </source>
</evidence>
<dbReference type="SUPFAM" id="SSF46689">
    <property type="entry name" value="Homeodomain-like"/>
    <property type="match status" value="1"/>
</dbReference>
<dbReference type="InterPro" id="IPR000700">
    <property type="entry name" value="PAS-assoc_C"/>
</dbReference>
<dbReference type="Pfam" id="PF02954">
    <property type="entry name" value="HTH_8"/>
    <property type="match status" value="1"/>
</dbReference>
<feature type="domain" description="PAS" evidence="7">
    <location>
        <begin position="129"/>
        <end position="183"/>
    </location>
</feature>
<dbReference type="InterPro" id="IPR058031">
    <property type="entry name" value="AAA_lid_NorR"/>
</dbReference>
<dbReference type="InterPro" id="IPR003593">
    <property type="entry name" value="AAA+_ATPase"/>
</dbReference>
<evidence type="ECO:0000313" key="10">
    <source>
        <dbReference type="Proteomes" id="UP000028123"/>
    </source>
</evidence>
<dbReference type="GO" id="GO:0005524">
    <property type="term" value="F:ATP binding"/>
    <property type="evidence" value="ECO:0007669"/>
    <property type="project" value="UniProtKB-KW"/>
</dbReference>
<dbReference type="Pfam" id="PF25601">
    <property type="entry name" value="AAA_lid_14"/>
    <property type="match status" value="1"/>
</dbReference>
<feature type="compositionally biased region" description="Basic and acidic residues" evidence="5">
    <location>
        <begin position="510"/>
        <end position="524"/>
    </location>
</feature>
<comment type="caution">
    <text evidence="9">The sequence shown here is derived from an EMBL/GenBank/DDBJ whole genome shotgun (WGS) entry which is preliminary data.</text>
</comment>
<dbReference type="InterPro" id="IPR000014">
    <property type="entry name" value="PAS"/>
</dbReference>
<keyword evidence="2" id="KW-0067">ATP-binding</keyword>
<gene>
    <name evidence="9" type="ORF">ET33_24645</name>
</gene>
<dbReference type="PROSITE" id="PS50112">
    <property type="entry name" value="PAS"/>
    <property type="match status" value="1"/>
</dbReference>
<dbReference type="InterPro" id="IPR025662">
    <property type="entry name" value="Sigma_54_int_dom_ATP-bd_1"/>
</dbReference>
<dbReference type="Gene3D" id="3.40.50.300">
    <property type="entry name" value="P-loop containing nucleotide triphosphate hydrolases"/>
    <property type="match status" value="1"/>
</dbReference>
<organism evidence="9 10">
    <name type="scientific">Paenibacillus tyrfis</name>
    <dbReference type="NCBI Taxonomy" id="1501230"/>
    <lineage>
        <taxon>Bacteria</taxon>
        <taxon>Bacillati</taxon>
        <taxon>Bacillota</taxon>
        <taxon>Bacilli</taxon>
        <taxon>Bacillales</taxon>
        <taxon>Paenibacillaceae</taxon>
        <taxon>Paenibacillus</taxon>
    </lineage>
</organism>
<dbReference type="GO" id="GO:0006355">
    <property type="term" value="P:regulation of DNA-templated transcription"/>
    <property type="evidence" value="ECO:0007669"/>
    <property type="project" value="InterPro"/>
</dbReference>